<comment type="caution">
    <text evidence="1">The sequence shown here is derived from an EMBL/GenBank/DDBJ whole genome shotgun (WGS) entry which is preliminary data.</text>
</comment>
<dbReference type="EMBL" id="CAKLBY020000169">
    <property type="protein sequence ID" value="CAK7930846.1"/>
    <property type="molecule type" value="Genomic_DNA"/>
</dbReference>
<dbReference type="Proteomes" id="UP001162060">
    <property type="component" value="Unassembled WGS sequence"/>
</dbReference>
<organism evidence="1 2">
    <name type="scientific">Peronospora matthiolae</name>
    <dbReference type="NCBI Taxonomy" id="2874970"/>
    <lineage>
        <taxon>Eukaryota</taxon>
        <taxon>Sar</taxon>
        <taxon>Stramenopiles</taxon>
        <taxon>Oomycota</taxon>
        <taxon>Peronosporomycetes</taxon>
        <taxon>Peronosporales</taxon>
        <taxon>Peronosporaceae</taxon>
        <taxon>Peronospora</taxon>
    </lineage>
</organism>
<reference evidence="1" key="1">
    <citation type="submission" date="2024-01" db="EMBL/GenBank/DDBJ databases">
        <authorList>
            <person name="Webb A."/>
        </authorList>
    </citation>
    <scope>NUCLEOTIDE SEQUENCE</scope>
    <source>
        <strain evidence="1">Pm1</strain>
    </source>
</reference>
<evidence type="ECO:0000313" key="2">
    <source>
        <dbReference type="Proteomes" id="UP001162060"/>
    </source>
</evidence>
<accession>A0AAV1U7U7</accession>
<evidence type="ECO:0000313" key="1">
    <source>
        <dbReference type="EMBL" id="CAK7930846.1"/>
    </source>
</evidence>
<sequence length="313" mass="35221">MYSGKVNINCSPPLGTDGYYSSLRHAKQLVQKVIVSQTDSPTAYRSGDSFHDCIRLVLAKVSTLDWTTVDNTLQQLQIKNLLRRLPGVIRTGCLMSADFYTKDSVPKCVVQPAVSSEKENALLRFEVLVEDHPKWLQCWPDAGTESAFDSIEDTSIDFGPSVCDLDGASDEGIHFVLVELFQRYLHLSFKDATEKITADDFAHFDILLSFLVHRRKHKVALWMKEYLGPDQFVDAWNEIEQSYLAPFEALLQRCTHQCAKCQLQCMRSTLHASDKEHDCGLATKANASVEREITHAVACVAFRLLQTARSTVS</sequence>
<protein>
    <submittedName>
        <fullName evidence="1">Uncharacterized protein</fullName>
    </submittedName>
</protein>
<proteinExistence type="predicted"/>
<dbReference type="AlphaFoldDB" id="A0AAV1U7U7"/>
<gene>
    <name evidence="1" type="ORF">PM001_LOCUS15996</name>
</gene>
<name>A0AAV1U7U7_9STRA</name>